<sequence>MAKQKKSGRFNWQTLLGIILILVAVVLLALEPIQNYMLNNGIENNRVENLTRQDIVQAQQAEVTYDFSDVNPLDPRRVIADQADASQLPTVGALAIPDLGMNLPIYKGVSDAGMYFGAGTLKADQAMGQDNYAIASHHSAHEGMLFEPLMRAQVGQTVYLTDLKNIYVYEIDRVEEVDPSRVDVIENNGRDMLTMITCTFDLANRVVVQANHVDTVAIDQATTEMLDAFNINQNIPD</sequence>
<dbReference type="STRING" id="128944.AWM75_04990"/>
<reference evidence="1 2" key="1">
    <citation type="journal article" date="2016" name="Genome Announc.">
        <title>Complete Genome Sequences of Aerococcus christensenii CCUG 28831T, Aerococcus sanguinicola CCUG 43001T, Aerococcus urinae CCUG 36881T, Aerococcus urinaeequi CCUG 28094T, Aerococcus urinaehominis CCUG 42038 BT, and Aerococcus viridans CCUG 4311T.</title>
        <authorList>
            <person name="Carkaci D."/>
            <person name="Dargis R."/>
            <person name="Nielsen X.C."/>
            <person name="Skovgaard O."/>
            <person name="Fuursted K."/>
            <person name="Christensen J.J."/>
        </authorList>
    </citation>
    <scope>NUCLEOTIDE SEQUENCE [LARGE SCALE GENOMIC DNA]</scope>
    <source>
        <strain evidence="1 2">CCUG42038B</strain>
    </source>
</reference>
<dbReference type="Proteomes" id="UP000062260">
    <property type="component" value="Chromosome"/>
</dbReference>
<dbReference type="AlphaFoldDB" id="A0A120IAW8"/>
<dbReference type="Gene3D" id="2.40.260.10">
    <property type="entry name" value="Sortase"/>
    <property type="match status" value="1"/>
</dbReference>
<evidence type="ECO:0000313" key="2">
    <source>
        <dbReference type="Proteomes" id="UP000062260"/>
    </source>
</evidence>
<accession>A0A120IAW8</accession>
<dbReference type="InterPro" id="IPR005754">
    <property type="entry name" value="Sortase"/>
</dbReference>
<dbReference type="InterPro" id="IPR042007">
    <property type="entry name" value="Sortase_A"/>
</dbReference>
<dbReference type="RefSeq" id="WP_067979022.1">
    <property type="nucleotide sequence ID" value="NZ_CP014163.1"/>
</dbReference>
<evidence type="ECO:0000313" key="1">
    <source>
        <dbReference type="EMBL" id="AMB99386.1"/>
    </source>
</evidence>
<dbReference type="Pfam" id="PF04203">
    <property type="entry name" value="Sortase"/>
    <property type="match status" value="1"/>
</dbReference>
<dbReference type="NCBIfam" id="TIGR01076">
    <property type="entry name" value="sortase_fam"/>
    <property type="match status" value="1"/>
</dbReference>
<dbReference type="InterPro" id="IPR023365">
    <property type="entry name" value="Sortase_dom-sf"/>
</dbReference>
<dbReference type="EMBL" id="CP014163">
    <property type="protein sequence ID" value="AMB99386.1"/>
    <property type="molecule type" value="Genomic_DNA"/>
</dbReference>
<organism evidence="1 2">
    <name type="scientific">Aerococcus urinaehominis</name>
    <dbReference type="NCBI Taxonomy" id="128944"/>
    <lineage>
        <taxon>Bacteria</taxon>
        <taxon>Bacillati</taxon>
        <taxon>Bacillota</taxon>
        <taxon>Bacilli</taxon>
        <taxon>Lactobacillales</taxon>
        <taxon>Aerococcaceae</taxon>
        <taxon>Aerococcus</taxon>
    </lineage>
</organism>
<dbReference type="OrthoDB" id="1648028at2"/>
<proteinExistence type="predicted"/>
<dbReference type="CDD" id="cd06165">
    <property type="entry name" value="Sortase_A"/>
    <property type="match status" value="1"/>
</dbReference>
<protein>
    <submittedName>
        <fullName evidence="1">Uncharacterized protein</fullName>
    </submittedName>
</protein>
<dbReference type="SUPFAM" id="SSF63817">
    <property type="entry name" value="Sortase"/>
    <property type="match status" value="1"/>
</dbReference>
<name>A0A120IAW8_9LACT</name>
<dbReference type="KEGG" id="auh:AWM75_04990"/>
<reference evidence="2" key="2">
    <citation type="submission" date="2016-01" db="EMBL/GenBank/DDBJ databases">
        <title>Six Aerococcus type strain genome sequencing and assembly using PacBio and Illumina Hiseq.</title>
        <authorList>
            <person name="Carkaci D."/>
            <person name="Dargis R."/>
            <person name="Nielsen X.C."/>
            <person name="Skovgaard O."/>
            <person name="Fuursted K."/>
            <person name="Christensen J.J."/>
        </authorList>
    </citation>
    <scope>NUCLEOTIDE SEQUENCE [LARGE SCALE GENOMIC DNA]</scope>
    <source>
        <strain evidence="2">CCUG42038B</strain>
    </source>
</reference>
<keyword evidence="2" id="KW-1185">Reference proteome</keyword>
<gene>
    <name evidence="1" type="ORF">AWM75_04990</name>
</gene>